<evidence type="ECO:0000313" key="2">
    <source>
        <dbReference type="EMBL" id="KAG2114745.1"/>
    </source>
</evidence>
<keyword evidence="1" id="KW-0732">Signal</keyword>
<dbReference type="EMBL" id="JABBWM010000009">
    <property type="protein sequence ID" value="KAG2114745.1"/>
    <property type="molecule type" value="Genomic_DNA"/>
</dbReference>
<reference evidence="2" key="1">
    <citation type="journal article" date="2020" name="New Phytol.">
        <title>Comparative genomics reveals dynamic genome evolution in host specialist ectomycorrhizal fungi.</title>
        <authorList>
            <person name="Lofgren L.A."/>
            <person name="Nguyen N.H."/>
            <person name="Vilgalys R."/>
            <person name="Ruytinx J."/>
            <person name="Liao H.L."/>
            <person name="Branco S."/>
            <person name="Kuo A."/>
            <person name="LaButti K."/>
            <person name="Lipzen A."/>
            <person name="Andreopoulos W."/>
            <person name="Pangilinan J."/>
            <person name="Riley R."/>
            <person name="Hundley H."/>
            <person name="Na H."/>
            <person name="Barry K."/>
            <person name="Grigoriev I.V."/>
            <person name="Stajich J.E."/>
            <person name="Kennedy P.G."/>
        </authorList>
    </citation>
    <scope>NUCLEOTIDE SEQUENCE</scope>
    <source>
        <strain evidence="2">FC423</strain>
    </source>
</reference>
<protein>
    <recommendedName>
        <fullName evidence="4">Secreted protein</fullName>
    </recommendedName>
</protein>
<proteinExistence type="predicted"/>
<feature type="signal peptide" evidence="1">
    <location>
        <begin position="1"/>
        <end position="19"/>
    </location>
</feature>
<dbReference type="RefSeq" id="XP_041296693.1">
    <property type="nucleotide sequence ID" value="XM_041436156.1"/>
</dbReference>
<dbReference type="Proteomes" id="UP000823399">
    <property type="component" value="Unassembled WGS sequence"/>
</dbReference>
<keyword evidence="3" id="KW-1185">Reference proteome</keyword>
<accession>A0A9P7JXB1</accession>
<evidence type="ECO:0008006" key="4">
    <source>
        <dbReference type="Google" id="ProtNLM"/>
    </source>
</evidence>
<dbReference type="AlphaFoldDB" id="A0A9P7JXB1"/>
<comment type="caution">
    <text evidence="2">The sequence shown here is derived from an EMBL/GenBank/DDBJ whole genome shotgun (WGS) entry which is preliminary data.</text>
</comment>
<sequence>MHASIICSVVLSAATFVSSRSSASYLTQSLLSSSYGRQSSSSVPSQCTSICDPVNDKENDMSFHPGPRPC</sequence>
<evidence type="ECO:0000313" key="3">
    <source>
        <dbReference type="Proteomes" id="UP000823399"/>
    </source>
</evidence>
<feature type="chain" id="PRO_5040105747" description="Secreted protein" evidence="1">
    <location>
        <begin position="20"/>
        <end position="70"/>
    </location>
</feature>
<dbReference type="GeneID" id="64698415"/>
<organism evidence="2 3">
    <name type="scientific">Suillus discolor</name>
    <dbReference type="NCBI Taxonomy" id="1912936"/>
    <lineage>
        <taxon>Eukaryota</taxon>
        <taxon>Fungi</taxon>
        <taxon>Dikarya</taxon>
        <taxon>Basidiomycota</taxon>
        <taxon>Agaricomycotina</taxon>
        <taxon>Agaricomycetes</taxon>
        <taxon>Agaricomycetidae</taxon>
        <taxon>Boletales</taxon>
        <taxon>Suillineae</taxon>
        <taxon>Suillaceae</taxon>
        <taxon>Suillus</taxon>
    </lineage>
</organism>
<evidence type="ECO:0000256" key="1">
    <source>
        <dbReference type="SAM" id="SignalP"/>
    </source>
</evidence>
<name>A0A9P7JXB1_9AGAM</name>
<gene>
    <name evidence="2" type="ORF">F5147DRAFT_677770</name>
</gene>
<dbReference type="OrthoDB" id="3030369at2759"/>